<organism evidence="6">
    <name type="scientific">Desulfatirhabdium butyrativorans</name>
    <dbReference type="NCBI Taxonomy" id="340467"/>
    <lineage>
        <taxon>Bacteria</taxon>
        <taxon>Pseudomonadati</taxon>
        <taxon>Thermodesulfobacteriota</taxon>
        <taxon>Desulfobacteria</taxon>
        <taxon>Desulfobacterales</taxon>
        <taxon>Desulfatirhabdiaceae</taxon>
        <taxon>Desulfatirhabdium</taxon>
    </lineage>
</organism>
<comment type="caution">
    <text evidence="6">The sequence shown here is derived from an EMBL/GenBank/DDBJ whole genome shotgun (WGS) entry which is preliminary data.</text>
</comment>
<dbReference type="AlphaFoldDB" id="A0A7C4W1S3"/>
<keyword evidence="3" id="KW-0238">DNA-binding</keyword>
<gene>
    <name evidence="6" type="ORF">ENS29_14825</name>
</gene>
<evidence type="ECO:0000256" key="4">
    <source>
        <dbReference type="PROSITE-ProRule" id="PRU00169"/>
    </source>
</evidence>
<dbReference type="GO" id="GO:0005829">
    <property type="term" value="C:cytosol"/>
    <property type="evidence" value="ECO:0007669"/>
    <property type="project" value="TreeGrafter"/>
</dbReference>
<dbReference type="Gene3D" id="3.40.50.2300">
    <property type="match status" value="1"/>
</dbReference>
<sequence>MRVLFVDDEKDFLETLIKRMKKRHVDAYAASSGTEALQLIRESSFDVVVLDVRMPDMDGIEVLKAIKTIAPLSEVIMLTGHACLEVAREGMSLGAFDYLMKPVNIDELLYKLQDACKQKRLQEEKIRKLEQVMTTCSVFK</sequence>
<feature type="modified residue" description="4-aspartylphosphate" evidence="4">
    <location>
        <position position="51"/>
    </location>
</feature>
<dbReference type="PANTHER" id="PTHR48111">
    <property type="entry name" value="REGULATOR OF RPOS"/>
    <property type="match status" value="1"/>
</dbReference>
<dbReference type="InterPro" id="IPR001789">
    <property type="entry name" value="Sig_transdc_resp-reg_receiver"/>
</dbReference>
<dbReference type="EMBL" id="DSUH01000339">
    <property type="protein sequence ID" value="HGU34098.1"/>
    <property type="molecule type" value="Genomic_DNA"/>
</dbReference>
<dbReference type="PANTHER" id="PTHR48111:SF40">
    <property type="entry name" value="PHOSPHATE REGULON TRANSCRIPTIONAL REGULATORY PROTEIN PHOB"/>
    <property type="match status" value="1"/>
</dbReference>
<dbReference type="PROSITE" id="PS50110">
    <property type="entry name" value="RESPONSE_REGULATORY"/>
    <property type="match status" value="1"/>
</dbReference>
<name>A0A7C4W1S3_9BACT</name>
<dbReference type="GO" id="GO:0000976">
    <property type="term" value="F:transcription cis-regulatory region binding"/>
    <property type="evidence" value="ECO:0007669"/>
    <property type="project" value="TreeGrafter"/>
</dbReference>
<dbReference type="SMART" id="SM00448">
    <property type="entry name" value="REC"/>
    <property type="match status" value="1"/>
</dbReference>
<keyword evidence="1 4" id="KW-0597">Phosphoprotein</keyword>
<dbReference type="InterPro" id="IPR039420">
    <property type="entry name" value="WalR-like"/>
</dbReference>
<evidence type="ECO:0000256" key="1">
    <source>
        <dbReference type="ARBA" id="ARBA00022553"/>
    </source>
</evidence>
<evidence type="ECO:0000313" key="6">
    <source>
        <dbReference type="EMBL" id="HGU34098.1"/>
    </source>
</evidence>
<evidence type="ECO:0000256" key="2">
    <source>
        <dbReference type="ARBA" id="ARBA00023012"/>
    </source>
</evidence>
<reference evidence="6" key="1">
    <citation type="journal article" date="2020" name="mSystems">
        <title>Genome- and Community-Level Interaction Insights into Carbon Utilization and Element Cycling Functions of Hydrothermarchaeota in Hydrothermal Sediment.</title>
        <authorList>
            <person name="Zhou Z."/>
            <person name="Liu Y."/>
            <person name="Xu W."/>
            <person name="Pan J."/>
            <person name="Luo Z.H."/>
            <person name="Li M."/>
        </authorList>
    </citation>
    <scope>NUCLEOTIDE SEQUENCE [LARGE SCALE GENOMIC DNA]</scope>
    <source>
        <strain evidence="6">SpSt-477</strain>
    </source>
</reference>
<dbReference type="InterPro" id="IPR011006">
    <property type="entry name" value="CheY-like_superfamily"/>
</dbReference>
<dbReference type="Pfam" id="PF00072">
    <property type="entry name" value="Response_reg"/>
    <property type="match status" value="1"/>
</dbReference>
<dbReference type="GO" id="GO:0032993">
    <property type="term" value="C:protein-DNA complex"/>
    <property type="evidence" value="ECO:0007669"/>
    <property type="project" value="TreeGrafter"/>
</dbReference>
<evidence type="ECO:0000259" key="5">
    <source>
        <dbReference type="PROSITE" id="PS50110"/>
    </source>
</evidence>
<protein>
    <submittedName>
        <fullName evidence="6">Response regulator</fullName>
    </submittedName>
</protein>
<keyword evidence="2" id="KW-0902">Two-component regulatory system</keyword>
<dbReference type="SUPFAM" id="SSF52172">
    <property type="entry name" value="CheY-like"/>
    <property type="match status" value="1"/>
</dbReference>
<dbReference type="GO" id="GO:0000156">
    <property type="term" value="F:phosphorelay response regulator activity"/>
    <property type="evidence" value="ECO:0007669"/>
    <property type="project" value="TreeGrafter"/>
</dbReference>
<proteinExistence type="predicted"/>
<evidence type="ECO:0000256" key="3">
    <source>
        <dbReference type="ARBA" id="ARBA00023125"/>
    </source>
</evidence>
<dbReference type="GO" id="GO:0006355">
    <property type="term" value="P:regulation of DNA-templated transcription"/>
    <property type="evidence" value="ECO:0007669"/>
    <property type="project" value="TreeGrafter"/>
</dbReference>
<accession>A0A7C4W1S3</accession>
<feature type="domain" description="Response regulatory" evidence="5">
    <location>
        <begin position="2"/>
        <end position="116"/>
    </location>
</feature>